<dbReference type="PROSITE" id="PS00094">
    <property type="entry name" value="C5_MTASE_1"/>
    <property type="match status" value="1"/>
</dbReference>
<dbReference type="InterPro" id="IPR050390">
    <property type="entry name" value="C5-Methyltransferase"/>
</dbReference>
<dbReference type="Pfam" id="PF00145">
    <property type="entry name" value="DNA_methylase"/>
    <property type="match status" value="1"/>
</dbReference>
<protein>
    <recommendedName>
        <fullName evidence="8">Cytosine-specific methyltransferase</fullName>
        <ecNumber evidence="8">2.1.1.37</ecNumber>
    </recommendedName>
</protein>
<dbReference type="EMBL" id="MT108213">
    <property type="protein sequence ID" value="QJS02676.1"/>
    <property type="molecule type" value="Genomic_DNA"/>
</dbReference>
<dbReference type="Gene3D" id="3.40.50.150">
    <property type="entry name" value="Vaccinia Virus protein VP39"/>
    <property type="match status" value="1"/>
</dbReference>
<keyword evidence="2 6" id="KW-0808">Transferase</keyword>
<proteinExistence type="inferred from homology"/>
<reference evidence="10" key="1">
    <citation type="submission" date="2020-02" db="EMBL/GenBank/DDBJ databases">
        <title>Compelete sequence of pZZ100-KPC.</title>
        <authorList>
            <person name="Zhou D."/>
        </authorList>
    </citation>
    <scope>NUCLEOTIDE SEQUENCE</scope>
    <source>
        <strain evidence="10">ZZ100</strain>
        <plasmid evidence="10">pZZ100-KPC</plasmid>
    </source>
</reference>
<organism evidence="10">
    <name type="scientific">Klebsiella pneumoniae</name>
    <dbReference type="NCBI Taxonomy" id="573"/>
    <lineage>
        <taxon>Bacteria</taxon>
        <taxon>Pseudomonadati</taxon>
        <taxon>Pseudomonadota</taxon>
        <taxon>Gammaproteobacteria</taxon>
        <taxon>Enterobacterales</taxon>
        <taxon>Enterobacteriaceae</taxon>
        <taxon>Klebsiella/Raoultella group</taxon>
        <taxon>Klebsiella</taxon>
        <taxon>Klebsiella pneumoniae complex</taxon>
    </lineage>
</organism>
<dbReference type="GO" id="GO:0003677">
    <property type="term" value="F:DNA binding"/>
    <property type="evidence" value="ECO:0007669"/>
    <property type="project" value="TreeGrafter"/>
</dbReference>
<dbReference type="CDD" id="cd00315">
    <property type="entry name" value="Cyt_C5_DNA_methylase"/>
    <property type="match status" value="1"/>
</dbReference>
<dbReference type="GO" id="GO:0032259">
    <property type="term" value="P:methylation"/>
    <property type="evidence" value="ECO:0007669"/>
    <property type="project" value="UniProtKB-KW"/>
</dbReference>
<dbReference type="PANTHER" id="PTHR10629">
    <property type="entry name" value="CYTOSINE-SPECIFIC METHYLTRANSFERASE"/>
    <property type="match status" value="1"/>
</dbReference>
<dbReference type="PANTHER" id="PTHR10629:SF52">
    <property type="entry name" value="DNA (CYTOSINE-5)-METHYLTRANSFERASE 1"/>
    <property type="match status" value="1"/>
</dbReference>
<evidence type="ECO:0000313" key="10">
    <source>
        <dbReference type="EMBL" id="QJS02676.1"/>
    </source>
</evidence>
<feature type="domain" description="DNA methylase N-terminal" evidence="9">
    <location>
        <begin position="126"/>
        <end position="182"/>
    </location>
</feature>
<evidence type="ECO:0000259" key="9">
    <source>
        <dbReference type="Pfam" id="PF18284"/>
    </source>
</evidence>
<feature type="active site" evidence="6">
    <location>
        <position position="284"/>
    </location>
</feature>
<evidence type="ECO:0000256" key="8">
    <source>
        <dbReference type="RuleBase" id="RU000417"/>
    </source>
</evidence>
<geneLocation type="plasmid" evidence="10">
    <name>pZZ100-KPC</name>
</geneLocation>
<dbReference type="InterPro" id="IPR018117">
    <property type="entry name" value="C5_DNA_meth_AS"/>
</dbReference>
<dbReference type="GO" id="GO:0044027">
    <property type="term" value="P:negative regulation of gene expression via chromosomal CpG island methylation"/>
    <property type="evidence" value="ECO:0007669"/>
    <property type="project" value="TreeGrafter"/>
</dbReference>
<dbReference type="PROSITE" id="PS00095">
    <property type="entry name" value="C5_MTASE_2"/>
    <property type="match status" value="1"/>
</dbReference>
<dbReference type="AlphaFoldDB" id="A0A6M4NYC2"/>
<dbReference type="SUPFAM" id="SSF53335">
    <property type="entry name" value="S-adenosyl-L-methionine-dependent methyltransferases"/>
    <property type="match status" value="1"/>
</dbReference>
<dbReference type="Gene3D" id="3.90.120.30">
    <property type="match status" value="1"/>
</dbReference>
<sequence length="575" mass="65515">MGGTYKVYWADFLRFMPYLPNFKQNSRSVIDCKDRLTPLLINLISLCKEAISRSKPHLRCFLETAAIDGWYCLNIQIKPFPLGQMSDKVSPIRPIGGIMSEFELLAQDLLEKAEIDEKLRQENDKKLIEQVLEIYDQKYVAELLRKVGKNEWTRETLNRWINGKCSPKSLTSAEEALLRKMLPEAPAHHPDYAFRFIDLFAGIGGIRKGFEAIGGQCVFTSEWNKEAVRTYKANWFNDEQAHTFNLDIREVTLSDKPEVPETDAYAYIDEHVPDHDVLLAGFPCQPFSLAGVSKKNSLGRAHGFECEAQGTLFFDVARIIRAKKPAVFVLENVKNLKSHDKGKTFKVIMETLDELGYEVADAADMGKSDPKVIDGKHFLPQHRERIVLVGFRRDLNIHQGFTLRDVSRFYPEQRPSFGELLEPVVDSKYILTPKLWEYLYNYAKKHAAKGNGFGFGLVNPENRESVARTLSARYHKDGSEILIDRGWDMATGETDFANEENQAHRPRRLTPRECARLMGFEKPDGRPFRIPVSDTQSYRQFGNSVVVPVFEAVARLLEPYILKAVSAGAGKVDNI</sequence>
<keyword evidence="1 6" id="KW-0489">Methyltransferase</keyword>
<keyword evidence="10" id="KW-0614">Plasmid</keyword>
<dbReference type="Pfam" id="PF18284">
    <property type="entry name" value="DNA_meth_N"/>
    <property type="match status" value="1"/>
</dbReference>
<evidence type="ECO:0000256" key="1">
    <source>
        <dbReference type="ARBA" id="ARBA00022603"/>
    </source>
</evidence>
<evidence type="ECO:0000256" key="6">
    <source>
        <dbReference type="PROSITE-ProRule" id="PRU01016"/>
    </source>
</evidence>
<keyword evidence="4" id="KW-0680">Restriction system</keyword>
<dbReference type="PROSITE" id="PS51679">
    <property type="entry name" value="SAM_MT_C5"/>
    <property type="match status" value="1"/>
</dbReference>
<dbReference type="GO" id="GO:0003886">
    <property type="term" value="F:DNA (cytosine-5-)-methyltransferase activity"/>
    <property type="evidence" value="ECO:0007669"/>
    <property type="project" value="UniProtKB-EC"/>
</dbReference>
<evidence type="ECO:0000256" key="7">
    <source>
        <dbReference type="RuleBase" id="RU000416"/>
    </source>
</evidence>
<dbReference type="InterPro" id="IPR029063">
    <property type="entry name" value="SAM-dependent_MTases_sf"/>
</dbReference>
<comment type="similarity">
    <text evidence="6 7">Belongs to the class I-like SAM-binding methyltransferase superfamily. C5-methyltransferase family.</text>
</comment>
<comment type="catalytic activity">
    <reaction evidence="5 8">
        <text>a 2'-deoxycytidine in DNA + S-adenosyl-L-methionine = a 5-methyl-2'-deoxycytidine in DNA + S-adenosyl-L-homocysteine + H(+)</text>
        <dbReference type="Rhea" id="RHEA:13681"/>
        <dbReference type="Rhea" id="RHEA-COMP:11369"/>
        <dbReference type="Rhea" id="RHEA-COMP:11370"/>
        <dbReference type="ChEBI" id="CHEBI:15378"/>
        <dbReference type="ChEBI" id="CHEBI:57856"/>
        <dbReference type="ChEBI" id="CHEBI:59789"/>
        <dbReference type="ChEBI" id="CHEBI:85452"/>
        <dbReference type="ChEBI" id="CHEBI:85454"/>
        <dbReference type="EC" id="2.1.1.37"/>
    </reaction>
</comment>
<dbReference type="InterPro" id="IPR031303">
    <property type="entry name" value="C5_meth_CS"/>
</dbReference>
<dbReference type="NCBIfam" id="NF007772">
    <property type="entry name" value="PRK10458.1"/>
    <property type="match status" value="1"/>
</dbReference>
<name>A0A6M4NYC2_KLEPN</name>
<evidence type="ECO:0000256" key="5">
    <source>
        <dbReference type="ARBA" id="ARBA00047422"/>
    </source>
</evidence>
<dbReference type="GO" id="GO:0009307">
    <property type="term" value="P:DNA restriction-modification system"/>
    <property type="evidence" value="ECO:0007669"/>
    <property type="project" value="UniProtKB-KW"/>
</dbReference>
<dbReference type="Gene3D" id="1.10.260.140">
    <property type="match status" value="1"/>
</dbReference>
<evidence type="ECO:0000256" key="3">
    <source>
        <dbReference type="ARBA" id="ARBA00022691"/>
    </source>
</evidence>
<dbReference type="PRINTS" id="PR00105">
    <property type="entry name" value="C5METTRFRASE"/>
</dbReference>
<dbReference type="NCBIfam" id="TIGR00675">
    <property type="entry name" value="dcm"/>
    <property type="match status" value="1"/>
</dbReference>
<accession>A0A6M4NYC2</accession>
<dbReference type="InterPro" id="IPR040743">
    <property type="entry name" value="DNA_meth_N"/>
</dbReference>
<dbReference type="EC" id="2.1.1.37" evidence="8"/>
<keyword evidence="3 6" id="KW-0949">S-adenosyl-L-methionine</keyword>
<evidence type="ECO:0000256" key="4">
    <source>
        <dbReference type="ARBA" id="ARBA00022747"/>
    </source>
</evidence>
<dbReference type="InterPro" id="IPR001525">
    <property type="entry name" value="C5_MeTfrase"/>
</dbReference>
<evidence type="ECO:0000256" key="2">
    <source>
        <dbReference type="ARBA" id="ARBA00022679"/>
    </source>
</evidence>